<reference evidence="2" key="1">
    <citation type="submission" date="2020-09" db="EMBL/GenBank/DDBJ databases">
        <title>Nocardioides sp. strain MJB4 16S ribosomal RNA gene Genome sequencing and assembly.</title>
        <authorList>
            <person name="Kim I."/>
        </authorList>
    </citation>
    <scope>NUCLEOTIDE SEQUENCE</scope>
    <source>
        <strain evidence="2">MJB4</strain>
    </source>
</reference>
<sequence>MPSRTPARLALGTLLAALTLAGTGGAHAGTTPGWETPYDNTFRDPVADNRSPVLPKSHRIATEIDIKKVRAYTAEDGTFRFDVKLADVTEEFPDFPEFPFRADGKFVGADRAEPLIGPGTGIRPFWVKLTLWQGGERTFRYSFGSFGWRVMEARQPDGSWAPVEGPGTYSGMVTDPERNIFTITLSREVPSARNFDFRLKSWGAVDELDNPYYDRTKRFGRVKAR</sequence>
<dbReference type="RefSeq" id="WP_192140360.1">
    <property type="nucleotide sequence ID" value="NZ_JACYXZ010000001.1"/>
</dbReference>
<dbReference type="AlphaFoldDB" id="A0A927K3Z9"/>
<evidence type="ECO:0000256" key="1">
    <source>
        <dbReference type="SAM" id="SignalP"/>
    </source>
</evidence>
<dbReference type="EMBL" id="JACYXZ010000001">
    <property type="protein sequence ID" value="MBD8868595.1"/>
    <property type="molecule type" value="Genomic_DNA"/>
</dbReference>
<keyword evidence="1" id="KW-0732">Signal</keyword>
<dbReference type="Proteomes" id="UP000616839">
    <property type="component" value="Unassembled WGS sequence"/>
</dbReference>
<feature type="chain" id="PRO_5036827656" evidence="1">
    <location>
        <begin position="29"/>
        <end position="225"/>
    </location>
</feature>
<organism evidence="2 3">
    <name type="scientific">Nocardioides donggukensis</name>
    <dbReference type="NCBI Taxonomy" id="2774019"/>
    <lineage>
        <taxon>Bacteria</taxon>
        <taxon>Bacillati</taxon>
        <taxon>Actinomycetota</taxon>
        <taxon>Actinomycetes</taxon>
        <taxon>Propionibacteriales</taxon>
        <taxon>Nocardioidaceae</taxon>
        <taxon>Nocardioides</taxon>
    </lineage>
</organism>
<gene>
    <name evidence="2" type="ORF">IE331_03060</name>
</gene>
<accession>A0A927K3Z9</accession>
<protein>
    <submittedName>
        <fullName evidence="2">Uncharacterized protein</fullName>
    </submittedName>
</protein>
<proteinExistence type="predicted"/>
<feature type="signal peptide" evidence="1">
    <location>
        <begin position="1"/>
        <end position="28"/>
    </location>
</feature>
<name>A0A927K3Z9_9ACTN</name>
<comment type="caution">
    <text evidence="2">The sequence shown here is derived from an EMBL/GenBank/DDBJ whole genome shotgun (WGS) entry which is preliminary data.</text>
</comment>
<evidence type="ECO:0000313" key="3">
    <source>
        <dbReference type="Proteomes" id="UP000616839"/>
    </source>
</evidence>
<evidence type="ECO:0000313" key="2">
    <source>
        <dbReference type="EMBL" id="MBD8868595.1"/>
    </source>
</evidence>
<keyword evidence="3" id="KW-1185">Reference proteome</keyword>